<sequence length="26" mass="2793">ALYVGSSSDWVTYEGFPLSTGVETLN</sequence>
<name>W1XBL7_9ZZZZ</name>
<protein>
    <submittedName>
        <fullName evidence="1">Uncharacterized protein</fullName>
    </submittedName>
</protein>
<accession>W1XBL7</accession>
<evidence type="ECO:0000313" key="1">
    <source>
        <dbReference type="EMBL" id="ETJ26199.1"/>
    </source>
</evidence>
<dbReference type="EMBL" id="AZMM01017487">
    <property type="protein sequence ID" value="ETJ26199.1"/>
    <property type="molecule type" value="Genomic_DNA"/>
</dbReference>
<comment type="caution">
    <text evidence="1">The sequence shown here is derived from an EMBL/GenBank/DDBJ whole genome shotgun (WGS) entry which is preliminary data.</text>
</comment>
<organism evidence="1">
    <name type="scientific">human gut metagenome</name>
    <dbReference type="NCBI Taxonomy" id="408170"/>
    <lineage>
        <taxon>unclassified sequences</taxon>
        <taxon>metagenomes</taxon>
        <taxon>organismal metagenomes</taxon>
    </lineage>
</organism>
<feature type="non-terminal residue" evidence="1">
    <location>
        <position position="1"/>
    </location>
</feature>
<gene>
    <name evidence="1" type="ORF">Q604_UNBC17487G0002</name>
</gene>
<dbReference type="AlphaFoldDB" id="W1XBL7"/>
<reference evidence="1" key="1">
    <citation type="submission" date="2013-12" db="EMBL/GenBank/DDBJ databases">
        <title>A Varibaculum cambriense genome reconstructed from a premature infant gut community with otherwise low bacterial novelty that shifts toward anaerobic metabolism during the third week of life.</title>
        <authorList>
            <person name="Brown C.T."/>
            <person name="Sharon I."/>
            <person name="Thomas B.C."/>
            <person name="Castelle C.J."/>
            <person name="Morowitz M.J."/>
            <person name="Banfield J.F."/>
        </authorList>
    </citation>
    <scope>NUCLEOTIDE SEQUENCE</scope>
</reference>
<proteinExistence type="predicted"/>